<dbReference type="AlphaFoldDB" id="A0A2H0TPX4"/>
<protein>
    <submittedName>
        <fullName evidence="1">Uncharacterized protein</fullName>
    </submittedName>
</protein>
<sequence>MKVRAYIQNAKARALVFVLILSTIGNVLLPVAPVHAQAVVYDAQAWVQRDFLFRQQEIKQTIAGSLTDASLGALMHAASYFTRKLAYDTALYVAYGGNGQGALAFQDGWGT</sequence>
<reference evidence="2" key="1">
    <citation type="submission" date="2017-09" db="EMBL/GenBank/DDBJ databases">
        <title>Depth-based differentiation of microbial function through sediment-hosted aquifers and enrichment of novel symbionts in the deep terrestrial subsurface.</title>
        <authorList>
            <person name="Probst A.J."/>
            <person name="Ladd B."/>
            <person name="Jarett J.K."/>
            <person name="Geller-Mcgrath D.E."/>
            <person name="Sieber C.M.K."/>
            <person name="Emerson J.B."/>
            <person name="Anantharaman K."/>
            <person name="Thomas B.C."/>
            <person name="Malmstrom R."/>
            <person name="Stieglmeier M."/>
            <person name="Klingl A."/>
            <person name="Woyke T."/>
            <person name="Ryan C.M."/>
            <person name="Banfield J.F."/>
        </authorList>
    </citation>
    <scope>NUCLEOTIDE SEQUENCE [LARGE SCALE GENOMIC DNA]</scope>
</reference>
<dbReference type="Proteomes" id="UP000230154">
    <property type="component" value="Unassembled WGS sequence"/>
</dbReference>
<evidence type="ECO:0000313" key="1">
    <source>
        <dbReference type="EMBL" id="PIR74213.1"/>
    </source>
</evidence>
<gene>
    <name evidence="1" type="ORF">COU35_03685</name>
</gene>
<organism evidence="1 2">
    <name type="scientific">Candidatus Magasanikbacteria bacterium CG10_big_fil_rev_8_21_14_0_10_47_10</name>
    <dbReference type="NCBI Taxonomy" id="1974652"/>
    <lineage>
        <taxon>Bacteria</taxon>
        <taxon>Candidatus Magasanikiibacteriota</taxon>
    </lineage>
</organism>
<accession>A0A2H0TPX4</accession>
<dbReference type="EMBL" id="PFCB01000027">
    <property type="protein sequence ID" value="PIR74213.1"/>
    <property type="molecule type" value="Genomic_DNA"/>
</dbReference>
<comment type="caution">
    <text evidence="1">The sequence shown here is derived from an EMBL/GenBank/DDBJ whole genome shotgun (WGS) entry which is preliminary data.</text>
</comment>
<proteinExistence type="predicted"/>
<evidence type="ECO:0000313" key="2">
    <source>
        <dbReference type="Proteomes" id="UP000230154"/>
    </source>
</evidence>
<feature type="non-terminal residue" evidence="1">
    <location>
        <position position="111"/>
    </location>
</feature>
<name>A0A2H0TPX4_9BACT</name>